<gene>
    <name evidence="2" type="ORF">SEMRO_163_G073320.1</name>
</gene>
<evidence type="ECO:0000313" key="2">
    <source>
        <dbReference type="EMBL" id="CAB9503368.1"/>
    </source>
</evidence>
<proteinExistence type="predicted"/>
<feature type="region of interest" description="Disordered" evidence="1">
    <location>
        <begin position="173"/>
        <end position="226"/>
    </location>
</feature>
<feature type="compositionally biased region" description="Basic and acidic residues" evidence="1">
    <location>
        <begin position="203"/>
        <end position="215"/>
    </location>
</feature>
<dbReference type="EMBL" id="CAICTM010000162">
    <property type="protein sequence ID" value="CAB9503368.1"/>
    <property type="molecule type" value="Genomic_DNA"/>
</dbReference>
<dbReference type="OrthoDB" id="8062037at2759"/>
<comment type="caution">
    <text evidence="2">The sequence shown here is derived from an EMBL/GenBank/DDBJ whole genome shotgun (WGS) entry which is preliminary data.</text>
</comment>
<dbReference type="Proteomes" id="UP001153069">
    <property type="component" value="Unassembled WGS sequence"/>
</dbReference>
<accession>A0A9N8HAY2</accession>
<dbReference type="AlphaFoldDB" id="A0A9N8HAY2"/>
<feature type="region of interest" description="Disordered" evidence="1">
    <location>
        <begin position="536"/>
        <end position="560"/>
    </location>
</feature>
<dbReference type="PANTHER" id="PTHR35213">
    <property type="entry name" value="RING-TYPE DOMAIN-CONTAINING PROTEIN-RELATED"/>
    <property type="match status" value="1"/>
</dbReference>
<protein>
    <submittedName>
        <fullName evidence="2">Uncharacterized protein</fullName>
    </submittedName>
</protein>
<organism evidence="2 3">
    <name type="scientific">Seminavis robusta</name>
    <dbReference type="NCBI Taxonomy" id="568900"/>
    <lineage>
        <taxon>Eukaryota</taxon>
        <taxon>Sar</taxon>
        <taxon>Stramenopiles</taxon>
        <taxon>Ochrophyta</taxon>
        <taxon>Bacillariophyta</taxon>
        <taxon>Bacillariophyceae</taxon>
        <taxon>Bacillariophycidae</taxon>
        <taxon>Naviculales</taxon>
        <taxon>Naviculaceae</taxon>
        <taxon>Seminavis</taxon>
    </lineage>
</organism>
<dbReference type="PANTHER" id="PTHR35213:SF3">
    <property type="entry name" value="MYB-LIKE DOMAIN-CONTAINING PROTEIN"/>
    <property type="match status" value="1"/>
</dbReference>
<feature type="compositionally biased region" description="Low complexity" evidence="1">
    <location>
        <begin position="1"/>
        <end position="11"/>
    </location>
</feature>
<evidence type="ECO:0000313" key="3">
    <source>
        <dbReference type="Proteomes" id="UP001153069"/>
    </source>
</evidence>
<reference evidence="2" key="1">
    <citation type="submission" date="2020-06" db="EMBL/GenBank/DDBJ databases">
        <authorList>
            <consortium name="Plant Systems Biology data submission"/>
        </authorList>
    </citation>
    <scope>NUCLEOTIDE SEQUENCE</scope>
    <source>
        <strain evidence="2">D6</strain>
    </source>
</reference>
<sequence length="579" mass="61605">MKTKTKGAAPAKKARVVKQKTGNNANVLAHQKKRPPMHSGRWTPEEEEYVVGLIAEFDDGQLPIAEGTTLRSFLAKMLNCNPKRVSKKYDGNPIYNGKAAYSRSKTTLPPPEACTRQENLLELERKFREALLTMQRVESRLQALTGQFTEQPQKKAPPKASAVPSVAHLKVDRSATATQSWKSDDSSVVSSLSGDEEAMDLGDDAKKAASRDSKPAARPAAGAEEEAASRMLLQLNPSNPVPPVAAASMPPPAVETPQTLLKSLYETHNNAASGSPAQAPPRAPVAAVAAASAPPQGMGFQAVLQKLNGMRGQQQLPPAPQPALQAQSSAPSNLQGFFALANSAPSSGGTPLRQPADTRTGLNELMQLVRQPEATPPNPNGVGAPAPANTATFQQQLQQPAAQQWGMQNAALQQALCPQQPQASQQNLEGLMQLVAANGSQPAVQQPGMLPPMVIQLNPAPQQQQQTNTIDLQAVLSNALAQAFSQQLMMQTQQQQQQPNFDAVLSGLFNHAAQAQQQQPAAMPQAPTNLLGMLQQSVSTSQQQPKPAQAPAAVAPTMDPESLQRLLGQLQQQVLNQGP</sequence>
<name>A0A9N8HAY2_9STRA</name>
<feature type="region of interest" description="Disordered" evidence="1">
    <location>
        <begin position="1"/>
        <end position="42"/>
    </location>
</feature>
<keyword evidence="3" id="KW-1185">Reference proteome</keyword>
<feature type="compositionally biased region" description="Low complexity" evidence="1">
    <location>
        <begin position="542"/>
        <end position="556"/>
    </location>
</feature>
<evidence type="ECO:0000256" key="1">
    <source>
        <dbReference type="SAM" id="MobiDB-lite"/>
    </source>
</evidence>